<gene>
    <name evidence="1" type="ORF">BL240_24615</name>
</gene>
<sequence>MQNLIAAATPVGAGKPANTGAAGAIHRIACFAGTPAPTGTAPALGPRCTCGSGFSREHRQSRCHPD</sequence>
<dbReference type="EMBL" id="CP018743">
    <property type="protein sequence ID" value="APO84450.1"/>
    <property type="molecule type" value="Genomic_DNA"/>
</dbReference>
<name>A0A1L5PW92_PSEPU</name>
<accession>A0A1L5PW92</accession>
<organism evidence="1 2">
    <name type="scientific">Pseudomonas putida</name>
    <name type="common">Arthrobacter siderocapsulatus</name>
    <dbReference type="NCBI Taxonomy" id="303"/>
    <lineage>
        <taxon>Bacteria</taxon>
        <taxon>Pseudomonadati</taxon>
        <taxon>Pseudomonadota</taxon>
        <taxon>Gammaproteobacteria</taxon>
        <taxon>Pseudomonadales</taxon>
        <taxon>Pseudomonadaceae</taxon>
        <taxon>Pseudomonas</taxon>
    </lineage>
</organism>
<proteinExistence type="predicted"/>
<evidence type="ECO:0000313" key="1">
    <source>
        <dbReference type="EMBL" id="APO84450.1"/>
    </source>
</evidence>
<protein>
    <submittedName>
        <fullName evidence="1">Uncharacterized protein</fullName>
    </submittedName>
</protein>
<evidence type="ECO:0000313" key="2">
    <source>
        <dbReference type="Proteomes" id="UP000185146"/>
    </source>
</evidence>
<dbReference type="Proteomes" id="UP000185146">
    <property type="component" value="Chromosome"/>
</dbReference>
<reference evidence="1 2" key="1">
    <citation type="submission" date="2016-12" db="EMBL/GenBank/DDBJ databases">
        <title>Draft Genome Sequence of Mercury Resistant Pseudomonas DRA525.</title>
        <authorList>
            <person name="Drace K.M."/>
        </authorList>
    </citation>
    <scope>NUCLEOTIDE SEQUENCE [LARGE SCALE GENOMIC DNA]</scope>
    <source>
        <strain evidence="1 2">DRA525</strain>
    </source>
</reference>
<dbReference type="AlphaFoldDB" id="A0A1L5PW92"/>